<evidence type="ECO:0008006" key="3">
    <source>
        <dbReference type="Google" id="ProtNLM"/>
    </source>
</evidence>
<organism evidence="1 2">
    <name type="scientific">Alkalilimnicola ehrlichii</name>
    <dbReference type="NCBI Taxonomy" id="351052"/>
    <lineage>
        <taxon>Bacteria</taxon>
        <taxon>Pseudomonadati</taxon>
        <taxon>Pseudomonadota</taxon>
        <taxon>Gammaproteobacteria</taxon>
        <taxon>Chromatiales</taxon>
        <taxon>Ectothiorhodospiraceae</taxon>
        <taxon>Alkalilimnicola</taxon>
    </lineage>
</organism>
<accession>A0A3E0WLR7</accession>
<keyword evidence="2" id="KW-1185">Reference proteome</keyword>
<sequence length="628" mass="72540">MKWAAFKIVMGILGSVMLVAGCSGGKEVEQEQISVRKQFEQLEATHEARYKLLENLEDTELARLLWEEQRANYFTMLNLISFHMTPGEFQYTQPQLLRLQDYGDMAEMTEAYLQSLLAISSHQHPHCMRYSGNHGFVLREGFEFPFRYRLIYSHMVFDDGNTLQLPDVANRQQETPDVIHRGGSYCYKEVFSTDDPQPTKVRGEFHAELPDNLIEFEFSAEDIGKTIEQNGYLVTLLEFEQGRYAIEIDAVEEKSLNFHSRDVVAEAVDVHGEYIAWRATEREPTTRAHRIHKLLEELFQRAEQGTISTEDALRELEVLRDTLLEEQGRKLFLSRAFNGIVDKARITLMIYSEESESFSRELELPVYNFPRPQVANEVNLNALPQISAATPVYDARAELNASIVELDAQQMQARVRMVQWHEDIESPDLQREYTGQIGWFYPPVQSDIFMQRQDRAGALHVLGEFEFYDEQGDPVEAREMSDANSEKLAFEYKPGSLEYPRMFGRLVYSPERFTKPPVRVKGILPMIVAPNIVKDSYAIDELPAGMALNGNQLMIDYAVFEPREVAEVRDELTERRNKVFVKDANGYLTEIKKETLYHPHSGRTAVDVYYFTVNRSRSRFGIRGILRL</sequence>
<dbReference type="AlphaFoldDB" id="A0A3E0WLR7"/>
<dbReference type="Proteomes" id="UP000256763">
    <property type="component" value="Unassembled WGS sequence"/>
</dbReference>
<evidence type="ECO:0000313" key="2">
    <source>
        <dbReference type="Proteomes" id="UP000256763"/>
    </source>
</evidence>
<reference evidence="2" key="1">
    <citation type="submission" date="2017-05" db="EMBL/GenBank/DDBJ databases">
        <authorList>
            <person name="Sharma S."/>
            <person name="Sidhu C."/>
            <person name="Pinnaka A.K."/>
        </authorList>
    </citation>
    <scope>NUCLEOTIDE SEQUENCE [LARGE SCALE GENOMIC DNA]</scope>
    <source>
        <strain evidence="2">AK93</strain>
    </source>
</reference>
<dbReference type="EMBL" id="NFZW01000024">
    <property type="protein sequence ID" value="RFA32916.1"/>
    <property type="molecule type" value="Genomic_DNA"/>
</dbReference>
<dbReference type="PROSITE" id="PS51257">
    <property type="entry name" value="PROKAR_LIPOPROTEIN"/>
    <property type="match status" value="1"/>
</dbReference>
<name>A0A3E0WLR7_9GAMM</name>
<comment type="caution">
    <text evidence="1">The sequence shown here is derived from an EMBL/GenBank/DDBJ whole genome shotgun (WGS) entry which is preliminary data.</text>
</comment>
<proteinExistence type="predicted"/>
<gene>
    <name evidence="1" type="ORF">CAL65_18410</name>
</gene>
<protein>
    <recommendedName>
        <fullName evidence="3">Lipoprotein</fullName>
    </recommendedName>
</protein>
<evidence type="ECO:0000313" key="1">
    <source>
        <dbReference type="EMBL" id="RFA32916.1"/>
    </source>
</evidence>